<proteinExistence type="inferred from homology"/>
<keyword evidence="3" id="KW-0238">DNA-binding</keyword>
<dbReference type="Gene3D" id="1.10.10.10">
    <property type="entry name" value="Winged helix-like DNA-binding domain superfamily/Winged helix DNA-binding domain"/>
    <property type="match status" value="1"/>
</dbReference>
<comment type="similarity">
    <text evidence="1">Belongs to the LysR transcriptional regulatory family.</text>
</comment>
<evidence type="ECO:0000256" key="2">
    <source>
        <dbReference type="ARBA" id="ARBA00023015"/>
    </source>
</evidence>
<feature type="domain" description="HTH lysR-type" evidence="5">
    <location>
        <begin position="9"/>
        <end position="66"/>
    </location>
</feature>
<dbReference type="InterPro" id="IPR036390">
    <property type="entry name" value="WH_DNA-bd_sf"/>
</dbReference>
<evidence type="ECO:0000259" key="5">
    <source>
        <dbReference type="PROSITE" id="PS50931"/>
    </source>
</evidence>
<dbReference type="SUPFAM" id="SSF53850">
    <property type="entry name" value="Periplasmic binding protein-like II"/>
    <property type="match status" value="1"/>
</dbReference>
<dbReference type="PANTHER" id="PTHR30419">
    <property type="entry name" value="HTH-TYPE TRANSCRIPTIONAL REGULATOR YBHD"/>
    <property type="match status" value="1"/>
</dbReference>
<organism evidence="6 7">
    <name type="scientific">Leptolyngbya cf. ectocarpi LEGE 11479</name>
    <dbReference type="NCBI Taxonomy" id="1828722"/>
    <lineage>
        <taxon>Bacteria</taxon>
        <taxon>Bacillati</taxon>
        <taxon>Cyanobacteriota</taxon>
        <taxon>Cyanophyceae</taxon>
        <taxon>Leptolyngbyales</taxon>
        <taxon>Leptolyngbyaceae</taxon>
        <taxon>Leptolyngbya group</taxon>
        <taxon>Leptolyngbya</taxon>
    </lineage>
</organism>
<protein>
    <submittedName>
        <fullName evidence="6">LysR family transcriptional regulator</fullName>
    </submittedName>
</protein>
<dbReference type="SUPFAM" id="SSF46785">
    <property type="entry name" value="Winged helix' DNA-binding domain"/>
    <property type="match status" value="1"/>
</dbReference>
<name>A0A928X1L6_LEPEC</name>
<keyword evidence="2" id="KW-0805">Transcription regulation</keyword>
<dbReference type="Gene3D" id="3.40.190.290">
    <property type="match status" value="1"/>
</dbReference>
<comment type="caution">
    <text evidence="6">The sequence shown here is derived from an EMBL/GenBank/DDBJ whole genome shotgun (WGS) entry which is preliminary data.</text>
</comment>
<evidence type="ECO:0000256" key="1">
    <source>
        <dbReference type="ARBA" id="ARBA00009437"/>
    </source>
</evidence>
<evidence type="ECO:0000313" key="6">
    <source>
        <dbReference type="EMBL" id="MBE9065343.1"/>
    </source>
</evidence>
<dbReference type="GO" id="GO:0003700">
    <property type="term" value="F:DNA-binding transcription factor activity"/>
    <property type="evidence" value="ECO:0007669"/>
    <property type="project" value="InterPro"/>
</dbReference>
<reference evidence="6" key="1">
    <citation type="submission" date="2020-10" db="EMBL/GenBank/DDBJ databases">
        <authorList>
            <person name="Castelo-Branco R."/>
            <person name="Eusebio N."/>
            <person name="Adriana R."/>
            <person name="Vieira A."/>
            <person name="Brugerolle De Fraissinette N."/>
            <person name="Rezende De Castro R."/>
            <person name="Schneider M.P."/>
            <person name="Vasconcelos V."/>
            <person name="Leao P.N."/>
        </authorList>
    </citation>
    <scope>NUCLEOTIDE SEQUENCE</scope>
    <source>
        <strain evidence="6">LEGE 11479</strain>
    </source>
</reference>
<dbReference type="InterPro" id="IPR005119">
    <property type="entry name" value="LysR_subst-bd"/>
</dbReference>
<dbReference type="GO" id="GO:0003677">
    <property type="term" value="F:DNA binding"/>
    <property type="evidence" value="ECO:0007669"/>
    <property type="project" value="UniProtKB-KW"/>
</dbReference>
<dbReference type="Pfam" id="PF03466">
    <property type="entry name" value="LysR_substrate"/>
    <property type="match status" value="1"/>
</dbReference>
<dbReference type="CDD" id="cd05466">
    <property type="entry name" value="PBP2_LTTR_substrate"/>
    <property type="match status" value="1"/>
</dbReference>
<dbReference type="Proteomes" id="UP000615026">
    <property type="component" value="Unassembled WGS sequence"/>
</dbReference>
<evidence type="ECO:0000256" key="3">
    <source>
        <dbReference type="ARBA" id="ARBA00023125"/>
    </source>
</evidence>
<evidence type="ECO:0000313" key="7">
    <source>
        <dbReference type="Proteomes" id="UP000615026"/>
    </source>
</evidence>
<dbReference type="InterPro" id="IPR000847">
    <property type="entry name" value="LysR_HTH_N"/>
</dbReference>
<dbReference type="InterPro" id="IPR036388">
    <property type="entry name" value="WH-like_DNA-bd_sf"/>
</dbReference>
<keyword evidence="7" id="KW-1185">Reference proteome</keyword>
<dbReference type="InterPro" id="IPR050950">
    <property type="entry name" value="HTH-type_LysR_regulators"/>
</dbReference>
<sequence length="308" mass="33888">MKENSQNRIKLSQLKILVAVAEQQSFSEAALDLGISQSAVSHAIASLEEYLGVIIFFRGRYGARLTPVGSRIISHAQIIGEHTGYILREATFAKGLEKGEVHITTFRSIATHILPKAIMQFQKRFPGIKVKLTEHDDYLQVEQAIRAGRADIGITFMPTGKGLTTWEFLKDEFIVLLPPNVQPNQKQLTWQWLSTQPLIMPPVDSIMMRPLYDHINGLGYRLNILNEVKTDAAIVSLVAQGLGGTILPRLAAEPIPHTVNVYSLPVPLERQVGIAILANALQPPTVYALLEILIGPLGTVATSHAPSE</sequence>
<accession>A0A928X1L6</accession>
<evidence type="ECO:0000256" key="4">
    <source>
        <dbReference type="ARBA" id="ARBA00023163"/>
    </source>
</evidence>
<dbReference type="GO" id="GO:0005829">
    <property type="term" value="C:cytosol"/>
    <property type="evidence" value="ECO:0007669"/>
    <property type="project" value="TreeGrafter"/>
</dbReference>
<keyword evidence="4" id="KW-0804">Transcription</keyword>
<dbReference type="Pfam" id="PF00126">
    <property type="entry name" value="HTH_1"/>
    <property type="match status" value="1"/>
</dbReference>
<gene>
    <name evidence="6" type="ORF">IQ260_01610</name>
</gene>
<dbReference type="PRINTS" id="PR00039">
    <property type="entry name" value="HTHLYSR"/>
</dbReference>
<dbReference type="EMBL" id="JADEXP010000006">
    <property type="protein sequence ID" value="MBE9065343.1"/>
    <property type="molecule type" value="Genomic_DNA"/>
</dbReference>
<dbReference type="AlphaFoldDB" id="A0A928X1L6"/>
<dbReference type="PROSITE" id="PS50931">
    <property type="entry name" value="HTH_LYSR"/>
    <property type="match status" value="1"/>
</dbReference>
<dbReference type="RefSeq" id="WP_193990226.1">
    <property type="nucleotide sequence ID" value="NZ_JADEXP010000006.1"/>
</dbReference>